<accession>A0A3P7L2W2</accession>
<evidence type="ECO:0000256" key="2">
    <source>
        <dbReference type="ARBA" id="ARBA00022692"/>
    </source>
</evidence>
<dbReference type="GO" id="GO:0005774">
    <property type="term" value="C:vacuolar membrane"/>
    <property type="evidence" value="ECO:0007669"/>
    <property type="project" value="TreeGrafter"/>
</dbReference>
<comment type="subcellular location">
    <subcellularLocation>
        <location evidence="1">Membrane</location>
        <topology evidence="1">Multi-pass membrane protein</topology>
    </subcellularLocation>
</comment>
<keyword evidence="9" id="KW-1185">Reference proteome</keyword>
<name>A0A3P7L2W2_STRVU</name>
<evidence type="ECO:0000256" key="3">
    <source>
        <dbReference type="ARBA" id="ARBA00022989"/>
    </source>
</evidence>
<evidence type="ECO:0000256" key="5">
    <source>
        <dbReference type="SAM" id="MobiDB-lite"/>
    </source>
</evidence>
<dbReference type="PANTHER" id="PTHR22950:SF472">
    <property type="entry name" value="AMINO ACID TRANSPORTER TRANSMEMBRANE DOMAIN-CONTAINING PROTEIN"/>
    <property type="match status" value="1"/>
</dbReference>
<evidence type="ECO:0000256" key="6">
    <source>
        <dbReference type="SAM" id="Phobius"/>
    </source>
</evidence>
<dbReference type="Proteomes" id="UP000270094">
    <property type="component" value="Unassembled WGS sequence"/>
</dbReference>
<dbReference type="GO" id="GO:0015179">
    <property type="term" value="F:L-amino acid transmembrane transporter activity"/>
    <property type="evidence" value="ECO:0007669"/>
    <property type="project" value="TreeGrafter"/>
</dbReference>
<protein>
    <recommendedName>
        <fullName evidence="7">Amino acid transporter transmembrane domain-containing protein</fullName>
    </recommendedName>
</protein>
<dbReference type="Pfam" id="PF01490">
    <property type="entry name" value="Aa_trans"/>
    <property type="match status" value="1"/>
</dbReference>
<gene>
    <name evidence="8" type="ORF">SVUK_LOCUS12073</name>
</gene>
<feature type="region of interest" description="Disordered" evidence="5">
    <location>
        <begin position="1"/>
        <end position="23"/>
    </location>
</feature>
<dbReference type="AlphaFoldDB" id="A0A3P7L2W2"/>
<feature type="transmembrane region" description="Helical" evidence="6">
    <location>
        <begin position="142"/>
        <end position="163"/>
    </location>
</feature>
<evidence type="ECO:0000256" key="1">
    <source>
        <dbReference type="ARBA" id="ARBA00004141"/>
    </source>
</evidence>
<organism evidence="8 9">
    <name type="scientific">Strongylus vulgaris</name>
    <name type="common">Blood worm</name>
    <dbReference type="NCBI Taxonomy" id="40348"/>
    <lineage>
        <taxon>Eukaryota</taxon>
        <taxon>Metazoa</taxon>
        <taxon>Ecdysozoa</taxon>
        <taxon>Nematoda</taxon>
        <taxon>Chromadorea</taxon>
        <taxon>Rhabditida</taxon>
        <taxon>Rhabditina</taxon>
        <taxon>Rhabditomorpha</taxon>
        <taxon>Strongyloidea</taxon>
        <taxon>Strongylidae</taxon>
        <taxon>Strongylus</taxon>
    </lineage>
</organism>
<keyword evidence="2 6" id="KW-0812">Transmembrane</keyword>
<evidence type="ECO:0000313" key="9">
    <source>
        <dbReference type="Proteomes" id="UP000270094"/>
    </source>
</evidence>
<keyword evidence="4 6" id="KW-0472">Membrane</keyword>
<evidence type="ECO:0000259" key="7">
    <source>
        <dbReference type="Pfam" id="PF01490"/>
    </source>
</evidence>
<evidence type="ECO:0000313" key="8">
    <source>
        <dbReference type="EMBL" id="VDM77075.1"/>
    </source>
</evidence>
<dbReference type="PANTHER" id="PTHR22950">
    <property type="entry name" value="AMINO ACID TRANSPORTER"/>
    <property type="match status" value="1"/>
</dbReference>
<keyword evidence="3 6" id="KW-1133">Transmembrane helix</keyword>
<feature type="domain" description="Amino acid transporter transmembrane" evidence="7">
    <location>
        <begin position="110"/>
        <end position="186"/>
    </location>
</feature>
<evidence type="ECO:0000256" key="4">
    <source>
        <dbReference type="ARBA" id="ARBA00023136"/>
    </source>
</evidence>
<sequence>MKEPDSDKELGTNLERHQGSAREEECIELRGSHADRRIIEVCRVPPTARPTFVDYEKVFDSVVTNTILSALFDKEVDPSYARTLTVTRTALRREPTMQELFAPRIKERGSISPDQALVHMVKVMMGTGMLSLPLAFKHSGLWLGLVLLAAICLICIFCTRQLVFAQHYIGYIKLQPRLDYANVMRSAVELGPPWIRDHGYFWKWVE</sequence>
<reference evidence="8 9" key="1">
    <citation type="submission" date="2018-11" db="EMBL/GenBank/DDBJ databases">
        <authorList>
            <consortium name="Pathogen Informatics"/>
        </authorList>
    </citation>
    <scope>NUCLEOTIDE SEQUENCE [LARGE SCALE GENOMIC DNA]</scope>
</reference>
<dbReference type="EMBL" id="UYYB01098380">
    <property type="protein sequence ID" value="VDM77075.1"/>
    <property type="molecule type" value="Genomic_DNA"/>
</dbReference>
<dbReference type="OrthoDB" id="1684102at2759"/>
<proteinExistence type="predicted"/>
<dbReference type="InterPro" id="IPR013057">
    <property type="entry name" value="AA_transpt_TM"/>
</dbReference>